<keyword evidence="1" id="KW-0472">Membrane</keyword>
<keyword evidence="4" id="KW-1185">Reference proteome</keyword>
<feature type="transmembrane region" description="Helical" evidence="1">
    <location>
        <begin position="115"/>
        <end position="134"/>
    </location>
</feature>
<feature type="transmembrane region" description="Helical" evidence="1">
    <location>
        <begin position="229"/>
        <end position="249"/>
    </location>
</feature>
<dbReference type="EMBL" id="WTPX01000009">
    <property type="protein sequence ID" value="NNJ24451.1"/>
    <property type="molecule type" value="Genomic_DNA"/>
</dbReference>
<feature type="transmembrane region" description="Helical" evidence="1">
    <location>
        <begin position="44"/>
        <end position="66"/>
    </location>
</feature>
<dbReference type="Pfam" id="PF02517">
    <property type="entry name" value="Rce1-like"/>
    <property type="match status" value="1"/>
</dbReference>
<evidence type="ECO:0000259" key="2">
    <source>
        <dbReference type="Pfam" id="PF02517"/>
    </source>
</evidence>
<protein>
    <recommendedName>
        <fullName evidence="2">CAAX prenyl protease 2/Lysostaphin resistance protein A-like domain-containing protein</fullName>
    </recommendedName>
</protein>
<evidence type="ECO:0000313" key="4">
    <source>
        <dbReference type="Proteomes" id="UP000609651"/>
    </source>
</evidence>
<reference evidence="3 4" key="1">
    <citation type="journal article" date="2020" name="Syst. Appl. Microbiol.">
        <title>Alienimonas chondri sp. nov., a novel planctomycete isolated from the biofilm of the red alga Chondrus crispus.</title>
        <authorList>
            <person name="Vitorino I."/>
            <person name="Albuquerque L."/>
            <person name="Wiegand S."/>
            <person name="Kallscheuer N."/>
            <person name="da Costa M.S."/>
            <person name="Lobo-da-Cunha A."/>
            <person name="Jogler C."/>
            <person name="Lage O.M."/>
        </authorList>
    </citation>
    <scope>NUCLEOTIDE SEQUENCE [LARGE SCALE GENOMIC DNA]</scope>
    <source>
        <strain evidence="3 4">LzC2</strain>
    </source>
</reference>
<comment type="caution">
    <text evidence="3">The sequence shown here is derived from an EMBL/GenBank/DDBJ whole genome shotgun (WGS) entry which is preliminary data.</text>
</comment>
<proteinExistence type="predicted"/>
<keyword evidence="1" id="KW-1133">Transmembrane helix</keyword>
<dbReference type="PANTHER" id="PTHR43592">
    <property type="entry name" value="CAAX AMINO TERMINAL PROTEASE"/>
    <property type="match status" value="1"/>
</dbReference>
<evidence type="ECO:0000256" key="1">
    <source>
        <dbReference type="SAM" id="Phobius"/>
    </source>
</evidence>
<name>A0ABX1VBM2_9PLAN</name>
<sequence length="256" mass="26529">MILPPPGLSLTLFTVACGVGMWGIEASRRQRGESLLPQRPLPSVALWGAAAGAGIWVLATALAGGLPGDHLSPLARSVARAGLIACGATALWSFAVDRSTPRRLPSLASVRDGLLTLLLALPPTAIAFAATLFFRTQEGGNEMLLRLLEGTPSTWAAVTLSAVVFAPIGEELLFRGLLLGSLRTAGVTVVPAVMASAALFALLHPVQDWAPLFVLACVLGWSRERTGSILPAIIAHAGFNALMLAWALLDGFGAAA</sequence>
<dbReference type="InterPro" id="IPR003675">
    <property type="entry name" value="Rce1/LyrA-like_dom"/>
</dbReference>
<feature type="transmembrane region" description="Helical" evidence="1">
    <location>
        <begin position="154"/>
        <end position="173"/>
    </location>
</feature>
<feature type="domain" description="CAAX prenyl protease 2/Lysostaphin resistance protein A-like" evidence="2">
    <location>
        <begin position="154"/>
        <end position="242"/>
    </location>
</feature>
<dbReference type="Proteomes" id="UP000609651">
    <property type="component" value="Unassembled WGS sequence"/>
</dbReference>
<feature type="transmembrane region" description="Helical" evidence="1">
    <location>
        <begin position="6"/>
        <end position="24"/>
    </location>
</feature>
<gene>
    <name evidence="3" type="ORF">LzC2_05080</name>
</gene>
<evidence type="ECO:0000313" key="3">
    <source>
        <dbReference type="EMBL" id="NNJ24451.1"/>
    </source>
</evidence>
<organism evidence="3 4">
    <name type="scientific">Alienimonas chondri</name>
    <dbReference type="NCBI Taxonomy" id="2681879"/>
    <lineage>
        <taxon>Bacteria</taxon>
        <taxon>Pseudomonadati</taxon>
        <taxon>Planctomycetota</taxon>
        <taxon>Planctomycetia</taxon>
        <taxon>Planctomycetales</taxon>
        <taxon>Planctomycetaceae</taxon>
        <taxon>Alienimonas</taxon>
    </lineage>
</organism>
<dbReference type="PANTHER" id="PTHR43592:SF15">
    <property type="entry name" value="CAAX AMINO TERMINAL PROTEASE FAMILY PROTEIN"/>
    <property type="match status" value="1"/>
</dbReference>
<dbReference type="RefSeq" id="WP_171183411.1">
    <property type="nucleotide sequence ID" value="NZ_WTPX01000009.1"/>
</dbReference>
<feature type="transmembrane region" description="Helical" evidence="1">
    <location>
        <begin position="185"/>
        <end position="203"/>
    </location>
</feature>
<feature type="transmembrane region" description="Helical" evidence="1">
    <location>
        <begin position="78"/>
        <end position="95"/>
    </location>
</feature>
<accession>A0ABX1VBM2</accession>
<keyword evidence="1" id="KW-0812">Transmembrane</keyword>